<comment type="caution">
    <text evidence="1">The sequence shown here is derived from an EMBL/GenBank/DDBJ whole genome shotgun (WGS) entry which is preliminary data.</text>
</comment>
<gene>
    <name evidence="1" type="ORF">DFP72DRAFT_847124</name>
</gene>
<dbReference type="EMBL" id="JACGCI010000028">
    <property type="protein sequence ID" value="KAF6755869.1"/>
    <property type="molecule type" value="Genomic_DNA"/>
</dbReference>
<dbReference type="Proteomes" id="UP000521943">
    <property type="component" value="Unassembled WGS sequence"/>
</dbReference>
<evidence type="ECO:0000313" key="1">
    <source>
        <dbReference type="EMBL" id="KAF6755869.1"/>
    </source>
</evidence>
<proteinExistence type="predicted"/>
<protein>
    <submittedName>
        <fullName evidence="1">Uncharacterized protein</fullName>
    </submittedName>
</protein>
<evidence type="ECO:0000313" key="2">
    <source>
        <dbReference type="Proteomes" id="UP000521943"/>
    </source>
</evidence>
<reference evidence="1 2" key="1">
    <citation type="submission" date="2020-07" db="EMBL/GenBank/DDBJ databases">
        <title>Comparative genomics of pyrophilous fungi reveals a link between fire events and developmental genes.</title>
        <authorList>
            <consortium name="DOE Joint Genome Institute"/>
            <person name="Steindorff A.S."/>
            <person name="Carver A."/>
            <person name="Calhoun S."/>
            <person name="Stillman K."/>
            <person name="Liu H."/>
            <person name="Lipzen A."/>
            <person name="Pangilinan J."/>
            <person name="Labutti K."/>
            <person name="Bruns T.D."/>
            <person name="Grigoriev I.V."/>
        </authorList>
    </citation>
    <scope>NUCLEOTIDE SEQUENCE [LARGE SCALE GENOMIC DNA]</scope>
    <source>
        <strain evidence="1 2">CBS 144469</strain>
    </source>
</reference>
<organism evidence="1 2">
    <name type="scientific">Ephemerocybe angulata</name>
    <dbReference type="NCBI Taxonomy" id="980116"/>
    <lineage>
        <taxon>Eukaryota</taxon>
        <taxon>Fungi</taxon>
        <taxon>Dikarya</taxon>
        <taxon>Basidiomycota</taxon>
        <taxon>Agaricomycotina</taxon>
        <taxon>Agaricomycetes</taxon>
        <taxon>Agaricomycetidae</taxon>
        <taxon>Agaricales</taxon>
        <taxon>Agaricineae</taxon>
        <taxon>Psathyrellaceae</taxon>
        <taxon>Ephemerocybe</taxon>
    </lineage>
</organism>
<dbReference type="AlphaFoldDB" id="A0A8H6M7J0"/>
<sequence>MSPSGPLSASDLVRTLYAGRVIESSAQVLKYIEYNSASIVPNSVGYVTTVKYKTCIERFKTLFEAYIKEPGHVTTCDENSSVDIAAALEVRSDLESINAKVLRPLLVVQTMTSSMYLPVFDPNNDTQPLRIKFVPKFPTSERGLQTEGLPFFFHTCFKEWLVLLNEQTAKELYQTDKNAMTPAGIKSFHETLHATLLQAGFNYL</sequence>
<keyword evidence="2" id="KW-1185">Reference proteome</keyword>
<accession>A0A8H6M7J0</accession>
<name>A0A8H6M7J0_9AGAR</name>